<evidence type="ECO:0000313" key="2">
    <source>
        <dbReference type="EMBL" id="QIL02120.1"/>
    </source>
</evidence>
<dbReference type="KEGG" id="ssin:G7078_04505"/>
<proteinExistence type="predicted"/>
<name>A0A6G7ZMH8_9SPHN</name>
<feature type="compositionally biased region" description="Basic and acidic residues" evidence="1">
    <location>
        <begin position="44"/>
        <end position="55"/>
    </location>
</feature>
<keyword evidence="3" id="KW-1185">Reference proteome</keyword>
<gene>
    <name evidence="2" type="ORF">G7078_04505</name>
</gene>
<evidence type="ECO:0000313" key="3">
    <source>
        <dbReference type="Proteomes" id="UP000502502"/>
    </source>
</evidence>
<feature type="compositionally biased region" description="Polar residues" evidence="1">
    <location>
        <begin position="57"/>
        <end position="73"/>
    </location>
</feature>
<dbReference type="EMBL" id="CP049871">
    <property type="protein sequence ID" value="QIL02120.1"/>
    <property type="molecule type" value="Genomic_DNA"/>
</dbReference>
<feature type="region of interest" description="Disordered" evidence="1">
    <location>
        <begin position="32"/>
        <end position="73"/>
    </location>
</feature>
<dbReference type="Proteomes" id="UP000502502">
    <property type="component" value="Chromosome"/>
</dbReference>
<dbReference type="AlphaFoldDB" id="A0A6G7ZMH8"/>
<reference evidence="2 3" key="1">
    <citation type="submission" date="2020-03" db="EMBL/GenBank/DDBJ databases">
        <title>Sphingomonas sp. nov., isolated from fish.</title>
        <authorList>
            <person name="Hyun D.-W."/>
            <person name="Bae J.-W."/>
        </authorList>
    </citation>
    <scope>NUCLEOTIDE SEQUENCE [LARGE SCALE GENOMIC DNA]</scope>
    <source>
        <strain evidence="2 3">HDW15C</strain>
    </source>
</reference>
<accession>A0A6G7ZMH8</accession>
<evidence type="ECO:0000256" key="1">
    <source>
        <dbReference type="SAM" id="MobiDB-lite"/>
    </source>
</evidence>
<protein>
    <submittedName>
        <fullName evidence="2">Uncharacterized protein</fullName>
    </submittedName>
</protein>
<organism evidence="2 3">
    <name type="scientific">Sphingomonas sinipercae</name>
    <dbReference type="NCBI Taxonomy" id="2714944"/>
    <lineage>
        <taxon>Bacteria</taxon>
        <taxon>Pseudomonadati</taxon>
        <taxon>Pseudomonadota</taxon>
        <taxon>Alphaproteobacteria</taxon>
        <taxon>Sphingomonadales</taxon>
        <taxon>Sphingomonadaceae</taxon>
        <taxon>Sphingomonas</taxon>
    </lineage>
</organism>
<sequence length="73" mass="7737">MFTAALVAFAQAGAPSTVSTAPTQDKVICKREDDQADVGSRLRGRGDKVCKKASEWRQIQQGQQPTAGSGNSK</sequence>
<dbReference type="RefSeq" id="WP_166093427.1">
    <property type="nucleotide sequence ID" value="NZ_CP049871.1"/>
</dbReference>